<comment type="caution">
    <text evidence="3">The sequence shown here is derived from an EMBL/GenBank/DDBJ whole genome shotgun (WGS) entry which is preliminary data.</text>
</comment>
<organism evidence="3 4">
    <name type="scientific">Diaporthe helianthi</name>
    <dbReference type="NCBI Taxonomy" id="158607"/>
    <lineage>
        <taxon>Eukaryota</taxon>
        <taxon>Fungi</taxon>
        <taxon>Dikarya</taxon>
        <taxon>Ascomycota</taxon>
        <taxon>Pezizomycotina</taxon>
        <taxon>Sordariomycetes</taxon>
        <taxon>Sordariomycetidae</taxon>
        <taxon>Diaporthales</taxon>
        <taxon>Diaporthaceae</taxon>
        <taxon>Diaporthe</taxon>
    </lineage>
</organism>
<feature type="signal peptide" evidence="2">
    <location>
        <begin position="1"/>
        <end position="22"/>
    </location>
</feature>
<sequence>MKSLASMMAFLGLLNLMMVVVAADLLTHPLASTTLVPVPVEKVQIQQQNVARDPPTPTPSPTPGPGLNVVDYNLRNPNFRIPPYVLLPRDGNILQDPQAWQHIRGASNAGGYYTGFPSFATANQEFWNFASNHWPRWQAGQYFPSEVPSDSHFDGGDSAPANSNERVIAPGEYRVVFTDAGTYLGVVRYRPGLPNAYGFVLRTTPRTYLRARQLPVAAQDAAGRWNYPGVPLWASQLPENYLPPINAALATVLMMRWNQLAHPGGGSRPPPRQDQGTLYLPGVDENNTDNTMIETQGFYRLDANVTGDNSTDPAAERIRNLRCSNALIAVNRTFQVSCESHQDYVNHNLGYHIAVTGIGEGGYHAQGWCKGIMDNMKRYCHAWDFNMIGEVNCNTGNASLATWFMDNDGNKGDYVNHVDGIEMWFTLRPPWDSTDNNHECVAKAIQQGSCVGQGMQPLYPVTCRSKNFVDLELTEWSWANLGVADR</sequence>
<protein>
    <submittedName>
        <fullName evidence="3">Uncharacterized protein</fullName>
    </submittedName>
</protein>
<dbReference type="AlphaFoldDB" id="A0A2P5IAJ0"/>
<keyword evidence="2" id="KW-0732">Signal</keyword>
<reference evidence="3" key="1">
    <citation type="submission" date="2017-09" db="EMBL/GenBank/DDBJ databases">
        <title>Polyketide synthases of a Diaporthe helianthi virulent isolate.</title>
        <authorList>
            <person name="Baroncelli R."/>
        </authorList>
    </citation>
    <scope>NUCLEOTIDE SEQUENCE [LARGE SCALE GENOMIC DNA]</scope>
    <source>
        <strain evidence="3">7/96</strain>
    </source>
</reference>
<feature type="chain" id="PRO_5015193693" evidence="2">
    <location>
        <begin position="23"/>
        <end position="486"/>
    </location>
</feature>
<feature type="region of interest" description="Disordered" evidence="1">
    <location>
        <begin position="47"/>
        <end position="67"/>
    </location>
</feature>
<evidence type="ECO:0000313" key="4">
    <source>
        <dbReference type="Proteomes" id="UP000094444"/>
    </source>
</evidence>
<evidence type="ECO:0000256" key="2">
    <source>
        <dbReference type="SAM" id="SignalP"/>
    </source>
</evidence>
<dbReference type="OrthoDB" id="5210403at2759"/>
<evidence type="ECO:0000313" key="3">
    <source>
        <dbReference type="EMBL" id="POS79522.1"/>
    </source>
</evidence>
<evidence type="ECO:0000256" key="1">
    <source>
        <dbReference type="SAM" id="MobiDB-lite"/>
    </source>
</evidence>
<keyword evidence="4" id="KW-1185">Reference proteome</keyword>
<dbReference type="InParanoid" id="A0A2P5IAJ0"/>
<accession>A0A2P5IAJ0</accession>
<dbReference type="EMBL" id="MAVT02000107">
    <property type="protein sequence ID" value="POS79522.1"/>
    <property type="molecule type" value="Genomic_DNA"/>
</dbReference>
<dbReference type="Proteomes" id="UP000094444">
    <property type="component" value="Unassembled WGS sequence"/>
</dbReference>
<proteinExistence type="predicted"/>
<feature type="compositionally biased region" description="Pro residues" evidence="1">
    <location>
        <begin position="54"/>
        <end position="64"/>
    </location>
</feature>
<gene>
    <name evidence="3" type="ORF">DHEL01_v202082</name>
</gene>
<name>A0A2P5IAJ0_DIAHE</name>